<dbReference type="HOGENOM" id="CLU_020840_9_0_1"/>
<dbReference type="Gene3D" id="2.170.270.10">
    <property type="entry name" value="SET domain"/>
    <property type="match status" value="1"/>
</dbReference>
<proteinExistence type="predicted"/>
<dbReference type="AlphaFoldDB" id="D8QYK5"/>
<dbReference type="eggNOG" id="KOG1080">
    <property type="taxonomic scope" value="Eukaryota"/>
</dbReference>
<evidence type="ECO:0000256" key="8">
    <source>
        <dbReference type="ARBA" id="ARBA00047571"/>
    </source>
</evidence>
<dbReference type="Proteomes" id="UP000001514">
    <property type="component" value="Unassembled WGS sequence"/>
</dbReference>
<dbReference type="PANTHER" id="PTHR45814">
    <property type="entry name" value="HISTONE-LYSINE N-METHYLTRANSFERASE SETD1"/>
    <property type="match status" value="1"/>
</dbReference>
<dbReference type="GO" id="GO:0005634">
    <property type="term" value="C:nucleus"/>
    <property type="evidence" value="ECO:0007669"/>
    <property type="project" value="UniProtKB-SubCell"/>
</dbReference>
<evidence type="ECO:0000259" key="9">
    <source>
        <dbReference type="PROSITE" id="PS50280"/>
    </source>
</evidence>
<comment type="subcellular location">
    <subcellularLocation>
        <location evidence="1">Nucleus</location>
    </subcellularLocation>
</comment>
<dbReference type="InterPro" id="IPR046341">
    <property type="entry name" value="SET_dom_sf"/>
</dbReference>
<dbReference type="SUPFAM" id="SSF82199">
    <property type="entry name" value="SET domain"/>
    <property type="match status" value="1"/>
</dbReference>
<dbReference type="OMA" id="EYECRCG"/>
<evidence type="ECO:0000313" key="11">
    <source>
        <dbReference type="EMBL" id="EFJ34254.1"/>
    </source>
</evidence>
<evidence type="ECO:0000256" key="4">
    <source>
        <dbReference type="ARBA" id="ARBA00022679"/>
    </source>
</evidence>
<dbReference type="InterPro" id="IPR044570">
    <property type="entry name" value="Set1-like"/>
</dbReference>
<dbReference type="KEGG" id="smo:SELMODRAFT_88044"/>
<keyword evidence="3" id="KW-0489">Methyltransferase</keyword>
<dbReference type="GO" id="GO:0140999">
    <property type="term" value="F:histone H3K4 trimethyltransferase activity"/>
    <property type="evidence" value="ECO:0007669"/>
    <property type="project" value="UniProtKB-EC"/>
</dbReference>
<accession>D8QYK5</accession>
<dbReference type="STRING" id="88036.D8QYK5"/>
<evidence type="ECO:0000256" key="2">
    <source>
        <dbReference type="ARBA" id="ARBA00012182"/>
    </source>
</evidence>
<reference evidence="11 12" key="1">
    <citation type="journal article" date="2011" name="Science">
        <title>The Selaginella genome identifies genetic changes associated with the evolution of vascular plants.</title>
        <authorList>
            <person name="Banks J.A."/>
            <person name="Nishiyama T."/>
            <person name="Hasebe M."/>
            <person name="Bowman J.L."/>
            <person name="Gribskov M."/>
            <person name="dePamphilis C."/>
            <person name="Albert V.A."/>
            <person name="Aono N."/>
            <person name="Aoyama T."/>
            <person name="Ambrose B.A."/>
            <person name="Ashton N.W."/>
            <person name="Axtell M.J."/>
            <person name="Barker E."/>
            <person name="Barker M.S."/>
            <person name="Bennetzen J.L."/>
            <person name="Bonawitz N.D."/>
            <person name="Chapple C."/>
            <person name="Cheng C."/>
            <person name="Correa L.G."/>
            <person name="Dacre M."/>
            <person name="DeBarry J."/>
            <person name="Dreyer I."/>
            <person name="Elias M."/>
            <person name="Engstrom E.M."/>
            <person name="Estelle M."/>
            <person name="Feng L."/>
            <person name="Finet C."/>
            <person name="Floyd S.K."/>
            <person name="Frommer W.B."/>
            <person name="Fujita T."/>
            <person name="Gramzow L."/>
            <person name="Gutensohn M."/>
            <person name="Harholt J."/>
            <person name="Hattori M."/>
            <person name="Heyl A."/>
            <person name="Hirai T."/>
            <person name="Hiwatashi Y."/>
            <person name="Ishikawa M."/>
            <person name="Iwata M."/>
            <person name="Karol K.G."/>
            <person name="Koehler B."/>
            <person name="Kolukisaoglu U."/>
            <person name="Kubo M."/>
            <person name="Kurata T."/>
            <person name="Lalonde S."/>
            <person name="Li K."/>
            <person name="Li Y."/>
            <person name="Litt A."/>
            <person name="Lyons E."/>
            <person name="Manning G."/>
            <person name="Maruyama T."/>
            <person name="Michael T.P."/>
            <person name="Mikami K."/>
            <person name="Miyazaki S."/>
            <person name="Morinaga S."/>
            <person name="Murata T."/>
            <person name="Mueller-Roeber B."/>
            <person name="Nelson D.R."/>
            <person name="Obara M."/>
            <person name="Oguri Y."/>
            <person name="Olmstead R.G."/>
            <person name="Onodera N."/>
            <person name="Petersen B.L."/>
            <person name="Pils B."/>
            <person name="Prigge M."/>
            <person name="Rensing S.A."/>
            <person name="Riano-Pachon D.M."/>
            <person name="Roberts A.W."/>
            <person name="Sato Y."/>
            <person name="Scheller H.V."/>
            <person name="Schulz B."/>
            <person name="Schulz C."/>
            <person name="Shakirov E.V."/>
            <person name="Shibagaki N."/>
            <person name="Shinohara N."/>
            <person name="Shippen D.E."/>
            <person name="Soerensen I."/>
            <person name="Sotooka R."/>
            <person name="Sugimoto N."/>
            <person name="Sugita M."/>
            <person name="Sumikawa N."/>
            <person name="Tanurdzic M."/>
            <person name="Theissen G."/>
            <person name="Ulvskov P."/>
            <person name="Wakazuki S."/>
            <person name="Weng J.K."/>
            <person name="Willats W.W."/>
            <person name="Wipf D."/>
            <person name="Wolf P.G."/>
            <person name="Yang L."/>
            <person name="Zimmer A.D."/>
            <person name="Zhu Q."/>
            <person name="Mitros T."/>
            <person name="Hellsten U."/>
            <person name="Loque D."/>
            <person name="Otillar R."/>
            <person name="Salamov A."/>
            <person name="Schmutz J."/>
            <person name="Shapiro H."/>
            <person name="Lindquist E."/>
            <person name="Lucas S."/>
            <person name="Rokhsar D."/>
            <person name="Grigoriev I.V."/>
        </authorList>
    </citation>
    <scope>NUCLEOTIDE SEQUENCE [LARGE SCALE GENOMIC DNA]</scope>
</reference>
<dbReference type="Pfam" id="PF00856">
    <property type="entry name" value="SET"/>
    <property type="match status" value="1"/>
</dbReference>
<evidence type="ECO:0000256" key="1">
    <source>
        <dbReference type="ARBA" id="ARBA00004123"/>
    </source>
</evidence>
<evidence type="ECO:0000313" key="10">
    <source>
        <dbReference type="EMBL" id="EFJ31347.1"/>
    </source>
</evidence>
<dbReference type="Gramene" id="EFJ31347">
    <property type="protein sequence ID" value="EFJ31347"/>
    <property type="gene ID" value="SELMODRAFT_88044"/>
</dbReference>
<dbReference type="InterPro" id="IPR001214">
    <property type="entry name" value="SET_dom"/>
</dbReference>
<keyword evidence="7" id="KW-0539">Nucleus</keyword>
<name>D8QYK5_SELML</name>
<protein>
    <recommendedName>
        <fullName evidence="2">[histone H3]-lysine(4) N-trimethyltransferase</fullName>
        <ecNumber evidence="2">2.1.1.354</ecNumber>
    </recommendedName>
</protein>
<evidence type="ECO:0000256" key="3">
    <source>
        <dbReference type="ARBA" id="ARBA00022603"/>
    </source>
</evidence>
<keyword evidence="6" id="KW-0156">Chromatin regulator</keyword>
<keyword evidence="5" id="KW-0949">S-adenosyl-L-methionine</keyword>
<evidence type="ECO:0000256" key="5">
    <source>
        <dbReference type="ARBA" id="ARBA00022691"/>
    </source>
</evidence>
<dbReference type="EMBL" id="GL377574">
    <property type="protein sequence ID" value="EFJ31347.1"/>
    <property type="molecule type" value="Genomic_DNA"/>
</dbReference>
<comment type="catalytic activity">
    <reaction evidence="8">
        <text>L-lysyl(4)-[histone H3] + 3 S-adenosyl-L-methionine = N(6),N(6),N(6)-trimethyl-L-lysyl(4)-[histone H3] + 3 S-adenosyl-L-homocysteine + 3 H(+)</text>
        <dbReference type="Rhea" id="RHEA:60260"/>
        <dbReference type="Rhea" id="RHEA-COMP:15537"/>
        <dbReference type="Rhea" id="RHEA-COMP:15547"/>
        <dbReference type="ChEBI" id="CHEBI:15378"/>
        <dbReference type="ChEBI" id="CHEBI:29969"/>
        <dbReference type="ChEBI" id="CHEBI:57856"/>
        <dbReference type="ChEBI" id="CHEBI:59789"/>
        <dbReference type="ChEBI" id="CHEBI:61961"/>
        <dbReference type="EC" id="2.1.1.354"/>
    </reaction>
</comment>
<gene>
    <name evidence="11" type="ORF">SELMODRAFT_81880</name>
    <name evidence="10" type="ORF">SELMODRAFT_88044</name>
</gene>
<evidence type="ECO:0000256" key="6">
    <source>
        <dbReference type="ARBA" id="ARBA00022853"/>
    </source>
</evidence>
<dbReference type="GO" id="GO:0032259">
    <property type="term" value="P:methylation"/>
    <property type="evidence" value="ECO:0007669"/>
    <property type="project" value="UniProtKB-KW"/>
</dbReference>
<evidence type="ECO:0000256" key="7">
    <source>
        <dbReference type="ARBA" id="ARBA00023242"/>
    </source>
</evidence>
<dbReference type="EMBL" id="GL377569">
    <property type="protein sequence ID" value="EFJ34254.1"/>
    <property type="molecule type" value="Genomic_DNA"/>
</dbReference>
<organism evidence="12">
    <name type="scientific">Selaginella moellendorffii</name>
    <name type="common">Spikemoss</name>
    <dbReference type="NCBI Taxonomy" id="88036"/>
    <lineage>
        <taxon>Eukaryota</taxon>
        <taxon>Viridiplantae</taxon>
        <taxon>Streptophyta</taxon>
        <taxon>Embryophyta</taxon>
        <taxon>Tracheophyta</taxon>
        <taxon>Lycopodiopsida</taxon>
        <taxon>Selaginellales</taxon>
        <taxon>Selaginellaceae</taxon>
        <taxon>Selaginella</taxon>
    </lineage>
</organism>
<keyword evidence="12" id="KW-1185">Reference proteome</keyword>
<feature type="domain" description="SET" evidence="9">
    <location>
        <begin position="6"/>
        <end position="127"/>
    </location>
</feature>
<keyword evidence="4" id="KW-0808">Transferase</keyword>
<dbReference type="PROSITE" id="PS50280">
    <property type="entry name" value="SET"/>
    <property type="match status" value="1"/>
</dbReference>
<dbReference type="SMART" id="SM00317">
    <property type="entry name" value="SET"/>
    <property type="match status" value="1"/>
</dbReference>
<dbReference type="Gramene" id="EFJ34254">
    <property type="protein sequence ID" value="EFJ34254"/>
    <property type="gene ID" value="SELMODRAFT_81880"/>
</dbReference>
<dbReference type="PANTHER" id="PTHR45814:SF2">
    <property type="entry name" value="HISTONE-LYSINE N-METHYLTRANSFERASE SETD1"/>
    <property type="match status" value="1"/>
</dbReference>
<dbReference type="EC" id="2.1.1.354" evidence="2"/>
<dbReference type="KEGG" id="smo:SELMODRAFT_81880"/>
<sequence>MQARTKSLKFQRSKIHSWGVIALQSIEPEDFVIEYIGELVRSKVADLRERRYEKMGIDSSYLFRVDAENVVDATKHGGLARFINHSCDARILPNCYTKILTVEGQKRIFIYSKKHIKVGEELTYDYKFPFEEQKIPCLCGAER</sequence>
<evidence type="ECO:0000313" key="12">
    <source>
        <dbReference type="Proteomes" id="UP000001514"/>
    </source>
</evidence>
<dbReference type="InParanoid" id="D8QYK5"/>